<protein>
    <submittedName>
        <fullName evidence="1">Uncharacterized protein</fullName>
    </submittedName>
</protein>
<keyword evidence="2" id="KW-1185">Reference proteome</keyword>
<comment type="caution">
    <text evidence="1">The sequence shown here is derived from an EMBL/GenBank/DDBJ whole genome shotgun (WGS) entry which is preliminary data.</text>
</comment>
<organism evidence="1 2">
    <name type="scientific">Nemania bipapillata</name>
    <dbReference type="NCBI Taxonomy" id="110536"/>
    <lineage>
        <taxon>Eukaryota</taxon>
        <taxon>Fungi</taxon>
        <taxon>Dikarya</taxon>
        <taxon>Ascomycota</taxon>
        <taxon>Pezizomycotina</taxon>
        <taxon>Sordariomycetes</taxon>
        <taxon>Xylariomycetidae</taxon>
        <taxon>Xylariales</taxon>
        <taxon>Xylariaceae</taxon>
        <taxon>Nemania</taxon>
    </lineage>
</organism>
<dbReference type="EMBL" id="JAPESX010000017">
    <property type="protein sequence ID" value="KAJ8124017.1"/>
    <property type="molecule type" value="Genomic_DNA"/>
</dbReference>
<gene>
    <name evidence="1" type="ORF">ONZ43_g160</name>
</gene>
<evidence type="ECO:0000313" key="2">
    <source>
        <dbReference type="Proteomes" id="UP001153334"/>
    </source>
</evidence>
<proteinExistence type="predicted"/>
<accession>A0ACC2J9M4</accession>
<dbReference type="Proteomes" id="UP001153334">
    <property type="component" value="Unassembled WGS sequence"/>
</dbReference>
<evidence type="ECO:0000313" key="1">
    <source>
        <dbReference type="EMBL" id="KAJ8124017.1"/>
    </source>
</evidence>
<reference evidence="1" key="1">
    <citation type="submission" date="2022-11" db="EMBL/GenBank/DDBJ databases">
        <title>Genome Sequence of Nemania bipapillata.</title>
        <authorList>
            <person name="Buettner E."/>
        </authorList>
    </citation>
    <scope>NUCLEOTIDE SEQUENCE</scope>
    <source>
        <strain evidence="1">CP14</strain>
    </source>
</reference>
<sequence>MATAEPEHMNDAGLIQGCYVWSIGNSFNEMSVPLGVDSDILPFQTWILSLTPRSRVFDTPFDPSEMGHPVITWISEQAPYINFSKPGEGPRLMHLHASGSPSVDITKVSRLFYKYYDCPKTGLVKQRFGLNRKHGIENSVVYFEFDKWDSRYNTISSMLTYLINDLIWRFQYEIAEQLTNELELLKSTQSWSLEDLYNLYSKLRSDKFHLSKLTFFIGSFDQCPKDQQQWFLQRVMEEKTWSDERYPHHPVYEDYRSQIDAMLDECYDAPPLGHSILTWLEEHGRRQSKHRIEDMITKLSPVTAENTIRVFISALVPKLRSRAERIFNWVKHASEPWSPESLSQALRVYESRSEEHFLDDISPDDIIREIDVAFGGIIMVKNGDIKFSHSSFYSLPEIGIEGDVKEWAARTHSTIAEACLRYFQLNVAQETLRVFCQQNLEGALWSTPLDAIVISHSKTSMAEYAVRFWHQHYKASGDFKPRQLVQEVLSNRECRAAWEVPFWLLSNPFTRIQRSYISTLPILAMLGLDDLVEEKVKYENGLPSFQKNCWFAITEGARAGNRELVQYLLGLVEVDEDELRTALFWAAANGGDANDIVNLLVAKIPNPKTFAWPENIIFRAAASGLNGLLQTMLESGCDVNTIGRYPGQSSLGEIAALRNQVSTIEVLLSSEPRLDMSVKRGHYTVPVIEAAIRNGNPRIIEPLLRFHGNHDPDLLREATRQGKHKAVELLIQAGIDVKANEGKSPAICSAIYNGYRECTRLLLENGADANATDGPQSLLSIAVWRNHVEVARLLLEHEPKPVMATARERGDILLIPAIKTGNSELVSLLLKHNAEINVVCPINDTTPLSQACRQGNLEIVKLLLDHKAGINYTGGLYRSPLVNCIYGRDDDEVADYLLQYEDIDLKWTDYKGRGILYVVSDRPNMIRKLIKRGASIDALGSPLHHVSRYNQPESLEALLESDPKPDVDCVCQIADRGENVGYTPLLLACKYRNPKCLKLLLEAGANPNLKNKKGHDGVDILLGQKRKPEEAEECLRLLLARRDSVPLHHVDEKGRTRLHKIHEKSPVSLVRLLVEANVPLDIADHDGYTPLTLAVSQGNKDVVKYLIGQGARVNIRNPIFVNIVYLAVAMEFLDPKVGAEVLKLLVRRGAEVDGADGEGRHPVHIACKSPDASGLKVLADAGARLDVRDNFGHNVKDLDINVKDNDGWTPLMWAVRSGSRDTVTTLISRGADLSALGFIYFSDMMCMKWPALKLAYFAGLDRKVVADLKPKEQMKFDQDSKEGGCDDNLQVIGIGHQKLEECMSCFVVSISPLSIPNPMNAYI</sequence>
<name>A0ACC2J9M4_9PEZI</name>